<feature type="compositionally biased region" description="Low complexity" evidence="1">
    <location>
        <begin position="434"/>
        <end position="450"/>
    </location>
</feature>
<dbReference type="AlphaFoldDB" id="A0A550C524"/>
<feature type="region of interest" description="Disordered" evidence="1">
    <location>
        <begin position="1"/>
        <end position="108"/>
    </location>
</feature>
<proteinExistence type="predicted"/>
<dbReference type="STRING" id="97359.A0A550C524"/>
<organism evidence="2 3">
    <name type="scientific">Schizophyllum amplum</name>
    <dbReference type="NCBI Taxonomy" id="97359"/>
    <lineage>
        <taxon>Eukaryota</taxon>
        <taxon>Fungi</taxon>
        <taxon>Dikarya</taxon>
        <taxon>Basidiomycota</taxon>
        <taxon>Agaricomycotina</taxon>
        <taxon>Agaricomycetes</taxon>
        <taxon>Agaricomycetidae</taxon>
        <taxon>Agaricales</taxon>
        <taxon>Schizophyllaceae</taxon>
        <taxon>Schizophyllum</taxon>
    </lineage>
</organism>
<feature type="compositionally biased region" description="Low complexity" evidence="1">
    <location>
        <begin position="1"/>
        <end position="42"/>
    </location>
</feature>
<feature type="compositionally biased region" description="Low complexity" evidence="1">
    <location>
        <begin position="189"/>
        <end position="203"/>
    </location>
</feature>
<feature type="region of interest" description="Disordered" evidence="1">
    <location>
        <begin position="238"/>
        <end position="323"/>
    </location>
</feature>
<feature type="compositionally biased region" description="Polar residues" evidence="1">
    <location>
        <begin position="204"/>
        <end position="220"/>
    </location>
</feature>
<feature type="compositionally biased region" description="Low complexity" evidence="1">
    <location>
        <begin position="283"/>
        <end position="297"/>
    </location>
</feature>
<keyword evidence="3" id="KW-1185">Reference proteome</keyword>
<evidence type="ECO:0000313" key="3">
    <source>
        <dbReference type="Proteomes" id="UP000320762"/>
    </source>
</evidence>
<sequence length="564" mass="61248">MSFSPSSPPSILLTAAAAAARPRAHPSSSSNSVSSSSASTSSDYVSDRAEPLSSETSLSGSEAGPTTKRPMNHTPRGRVRFAPLPDPRRSVLVTDNGDELPLPFDDPDMNRVSAAASLNSPADCAGLHPMRCNKENEKDDPAPAPSSPLLYAPPLAVPRKKKSTSKAKAFLRPFSLSSSGDASDIRRCSSQSPSETSLTPTPSVASNSTATHVSSATLKSFPSPEEILTLGTINLFRTSSRSSDSGSSLKSGWGRKSAKASLYSGGSPLTRSESTQSYVSPAKAGSGSLSVPSSPLLGKKKSKARSNSVSAPERRMLNGRVYGRRPVTSVNHFKTIRDTEPEFVEWGYGGMGSVKNETSETNRWSKVQGATSFGSRDEGEDDGSGMGWVKRRREQREREKAEKLEREKKAASPTPEQPAESTPVSSPKSPEPASRPSQDTPRPSTTSPPTHETKLVSVPMQQRPAYKTPSRNNSLGLSGVDERRRMLARTLRSSRGTCAKFRRRTSRPRISARSPPPRLRTSRTANRPATSSGRKTTRTRRNWRRRKGRRRRHGRVRWQQGWRS</sequence>
<dbReference type="OrthoDB" id="3363386at2759"/>
<feature type="region of interest" description="Disordered" evidence="1">
    <location>
        <begin position="345"/>
        <end position="564"/>
    </location>
</feature>
<feature type="compositionally biased region" description="Low complexity" evidence="1">
    <location>
        <begin position="522"/>
        <end position="534"/>
    </location>
</feature>
<evidence type="ECO:0000256" key="1">
    <source>
        <dbReference type="SAM" id="MobiDB-lite"/>
    </source>
</evidence>
<feature type="compositionally biased region" description="Low complexity" evidence="1">
    <location>
        <begin position="239"/>
        <end position="254"/>
    </location>
</feature>
<feature type="compositionally biased region" description="Polar residues" evidence="1">
    <location>
        <begin position="267"/>
        <end position="279"/>
    </location>
</feature>
<gene>
    <name evidence="2" type="ORF">BD626DRAFT_144942</name>
</gene>
<dbReference type="EMBL" id="VDMD01000025">
    <property type="protein sequence ID" value="TRM59870.1"/>
    <property type="molecule type" value="Genomic_DNA"/>
</dbReference>
<name>A0A550C524_9AGAR</name>
<comment type="caution">
    <text evidence="2">The sequence shown here is derived from an EMBL/GenBank/DDBJ whole genome shotgun (WGS) entry which is preliminary data.</text>
</comment>
<dbReference type="Proteomes" id="UP000320762">
    <property type="component" value="Unassembled WGS sequence"/>
</dbReference>
<feature type="region of interest" description="Disordered" evidence="1">
    <location>
        <begin position="120"/>
        <end position="221"/>
    </location>
</feature>
<feature type="compositionally biased region" description="Polar residues" evidence="1">
    <location>
        <begin position="355"/>
        <end position="371"/>
    </location>
</feature>
<feature type="compositionally biased region" description="Polar residues" evidence="1">
    <location>
        <begin position="419"/>
        <end position="428"/>
    </location>
</feature>
<feature type="compositionally biased region" description="Basic and acidic residues" evidence="1">
    <location>
        <begin position="394"/>
        <end position="410"/>
    </location>
</feature>
<accession>A0A550C524</accession>
<evidence type="ECO:0000313" key="2">
    <source>
        <dbReference type="EMBL" id="TRM59870.1"/>
    </source>
</evidence>
<protein>
    <submittedName>
        <fullName evidence="2">Uncharacterized protein</fullName>
    </submittedName>
</protein>
<reference evidence="2 3" key="1">
    <citation type="journal article" date="2019" name="New Phytol.">
        <title>Comparative genomics reveals unique wood-decay strategies and fruiting body development in the Schizophyllaceae.</title>
        <authorList>
            <person name="Almasi E."/>
            <person name="Sahu N."/>
            <person name="Krizsan K."/>
            <person name="Balint B."/>
            <person name="Kovacs G.M."/>
            <person name="Kiss B."/>
            <person name="Cseklye J."/>
            <person name="Drula E."/>
            <person name="Henrissat B."/>
            <person name="Nagy I."/>
            <person name="Chovatia M."/>
            <person name="Adam C."/>
            <person name="LaButti K."/>
            <person name="Lipzen A."/>
            <person name="Riley R."/>
            <person name="Grigoriev I.V."/>
            <person name="Nagy L.G."/>
        </authorList>
    </citation>
    <scope>NUCLEOTIDE SEQUENCE [LARGE SCALE GENOMIC DNA]</scope>
    <source>
        <strain evidence="2 3">NL-1724</strain>
    </source>
</reference>
<feature type="compositionally biased region" description="Basic residues" evidence="1">
    <location>
        <begin position="535"/>
        <end position="556"/>
    </location>
</feature>
<feature type="compositionally biased region" description="Basic and acidic residues" evidence="1">
    <location>
        <begin position="132"/>
        <end position="141"/>
    </location>
</feature>